<protein>
    <submittedName>
        <fullName evidence="4">Smr/MutS family protein</fullName>
    </submittedName>
</protein>
<organism evidence="4 5">
    <name type="scientific">Aquariibacter albus</name>
    <dbReference type="NCBI Taxonomy" id="2759899"/>
    <lineage>
        <taxon>Bacteria</taxon>
        <taxon>Pseudomonadati</taxon>
        <taxon>Pseudomonadota</taxon>
        <taxon>Betaproteobacteria</taxon>
        <taxon>Burkholderiales</taxon>
        <taxon>Sphaerotilaceae</taxon>
        <taxon>Aquariibacter</taxon>
    </lineage>
</organism>
<dbReference type="InterPro" id="IPR036063">
    <property type="entry name" value="Smr_dom_sf"/>
</dbReference>
<feature type="compositionally biased region" description="Basic and acidic residues" evidence="2">
    <location>
        <begin position="61"/>
        <end position="78"/>
    </location>
</feature>
<feature type="coiled-coil region" evidence="1">
    <location>
        <begin position="9"/>
        <end position="40"/>
    </location>
</feature>
<dbReference type="Pfam" id="PF01713">
    <property type="entry name" value="Smr"/>
    <property type="match status" value="1"/>
</dbReference>
<evidence type="ECO:0000259" key="3">
    <source>
        <dbReference type="PROSITE" id="PS50828"/>
    </source>
</evidence>
<dbReference type="InterPro" id="IPR002625">
    <property type="entry name" value="Smr_dom"/>
</dbReference>
<keyword evidence="5" id="KW-1185">Reference proteome</keyword>
<evidence type="ECO:0000256" key="1">
    <source>
        <dbReference type="SAM" id="Coils"/>
    </source>
</evidence>
<accession>A0A839HNT4</accession>
<feature type="region of interest" description="Disordered" evidence="2">
    <location>
        <begin position="47"/>
        <end position="78"/>
    </location>
</feature>
<dbReference type="Proteomes" id="UP000586093">
    <property type="component" value="Unassembled WGS sequence"/>
</dbReference>
<evidence type="ECO:0000313" key="4">
    <source>
        <dbReference type="EMBL" id="MBB1160959.1"/>
    </source>
</evidence>
<comment type="caution">
    <text evidence="4">The sequence shown here is derived from an EMBL/GenBank/DDBJ whole genome shotgun (WGS) entry which is preliminary data.</text>
</comment>
<keyword evidence="1" id="KW-0175">Coiled coil</keyword>
<dbReference type="PANTHER" id="PTHR35562:SF2">
    <property type="entry name" value="DNA ENDONUCLEASE SMRA-RELATED"/>
    <property type="match status" value="1"/>
</dbReference>
<feature type="domain" description="Smr" evidence="3">
    <location>
        <begin position="128"/>
        <end position="209"/>
    </location>
</feature>
<dbReference type="SMART" id="SM00463">
    <property type="entry name" value="SMR"/>
    <property type="match status" value="1"/>
</dbReference>
<evidence type="ECO:0000313" key="5">
    <source>
        <dbReference type="Proteomes" id="UP000586093"/>
    </source>
</evidence>
<dbReference type="PANTHER" id="PTHR35562">
    <property type="entry name" value="DNA ENDONUCLEASE SMRA-RELATED"/>
    <property type="match status" value="1"/>
</dbReference>
<dbReference type="EMBL" id="JACIVI010000001">
    <property type="protein sequence ID" value="MBB1160959.1"/>
    <property type="molecule type" value="Genomic_DNA"/>
</dbReference>
<dbReference type="AlphaFoldDB" id="A0A839HNT4"/>
<name>A0A839HNT4_9BURK</name>
<gene>
    <name evidence="4" type="ORF">H4F90_03065</name>
</gene>
<reference evidence="4 5" key="1">
    <citation type="submission" date="2020-08" db="EMBL/GenBank/DDBJ databases">
        <title>Aquariorum lacteus gen. nov., sp. nov., a new member of the family Comamonadaceae, isolated from freshwater aquarium.</title>
        <authorList>
            <person name="Chun S.-J."/>
        </authorList>
    </citation>
    <scope>NUCLEOTIDE SEQUENCE [LARGE SCALE GENOMIC DNA]</scope>
    <source>
        <strain evidence="4 5">SJAQ100</strain>
    </source>
</reference>
<evidence type="ECO:0000256" key="2">
    <source>
        <dbReference type="SAM" id="MobiDB-lite"/>
    </source>
</evidence>
<proteinExistence type="predicted"/>
<dbReference type="SUPFAM" id="SSF160443">
    <property type="entry name" value="SMR domain-like"/>
    <property type="match status" value="1"/>
</dbReference>
<dbReference type="PROSITE" id="PS50828">
    <property type="entry name" value="SMR"/>
    <property type="match status" value="1"/>
</dbReference>
<sequence>MSVNGLHELHAVQRAIAELRAEAERREAEARARAEAADRERRAFELAVGPVTPLPDPNLARPERPRPEPLPRQREADEKRVMQEALSDDFDVEDLLETDDGLFFRRPEIGLDVVHKLRRGHWAIQAQCDLHGLQRDPARERLASFLRDARRAGLRCVRVIHGKGHGSPGREPVLKGKVRSWLVQKQEVMAFAQASAAEGGHGALVVLLKGEPGGR</sequence>
<dbReference type="Gene3D" id="3.30.1370.110">
    <property type="match status" value="1"/>
</dbReference>